<dbReference type="InterPro" id="IPR036388">
    <property type="entry name" value="WH-like_DNA-bd_sf"/>
</dbReference>
<proteinExistence type="predicted"/>
<comment type="caution">
    <text evidence="1">The sequence shown here is derived from an EMBL/GenBank/DDBJ whole genome shotgun (WGS) entry which is preliminary data.</text>
</comment>
<dbReference type="AlphaFoldDB" id="A0A850LMD8"/>
<evidence type="ECO:0008006" key="3">
    <source>
        <dbReference type="Google" id="ProtNLM"/>
    </source>
</evidence>
<dbReference type="OMA" id="INNRIHW"/>
<dbReference type="InterPro" id="IPR016032">
    <property type="entry name" value="Sig_transdc_resp-reg_C-effctor"/>
</dbReference>
<dbReference type="InterPro" id="IPR011990">
    <property type="entry name" value="TPR-like_helical_dom_sf"/>
</dbReference>
<dbReference type="Gene3D" id="1.25.40.10">
    <property type="entry name" value="Tetratricopeptide repeat domain"/>
    <property type="match status" value="1"/>
</dbReference>
<protein>
    <recommendedName>
        <fullName evidence="3">Transcriptional regulator, SARP family</fullName>
    </recommendedName>
</protein>
<reference evidence="1 2" key="1">
    <citation type="journal article" date="2020" name="Proc. Natl. Acad. Sci. U.S.A.">
        <title>Ecological drivers of bacterial community assembly in synthetic phycospheres.</title>
        <authorList>
            <person name="Fu H."/>
            <person name="Uchimiya M."/>
            <person name="Gore J."/>
            <person name="Moran M.A."/>
        </authorList>
    </citation>
    <scope>NUCLEOTIDE SEQUENCE [LARGE SCALE GENOMIC DNA]</scope>
    <source>
        <strain evidence="1">HF-Din03</strain>
    </source>
</reference>
<dbReference type="SUPFAM" id="SSF46894">
    <property type="entry name" value="C-terminal effector domain of the bipartite response regulators"/>
    <property type="match status" value="1"/>
</dbReference>
<dbReference type="Gene3D" id="1.10.10.10">
    <property type="entry name" value="Winged helix-like DNA-binding domain superfamily/Winged helix DNA-binding domain"/>
    <property type="match status" value="1"/>
</dbReference>
<dbReference type="SUPFAM" id="SSF48452">
    <property type="entry name" value="TPR-like"/>
    <property type="match status" value="1"/>
</dbReference>
<evidence type="ECO:0000313" key="2">
    <source>
        <dbReference type="Proteomes" id="UP000565723"/>
    </source>
</evidence>
<organism evidence="1 2">
    <name type="scientific">Ruegeria pomeroyi</name>
    <dbReference type="NCBI Taxonomy" id="89184"/>
    <lineage>
        <taxon>Bacteria</taxon>
        <taxon>Pseudomonadati</taxon>
        <taxon>Pseudomonadota</taxon>
        <taxon>Alphaproteobacteria</taxon>
        <taxon>Rhodobacterales</taxon>
        <taxon>Roseobacteraceae</taxon>
        <taxon>Ruegeria</taxon>
    </lineage>
</organism>
<name>A0A850LMD8_9RHOB</name>
<evidence type="ECO:0000313" key="1">
    <source>
        <dbReference type="EMBL" id="NVK98827.1"/>
    </source>
</evidence>
<sequence length="573" mass="63529">MLTQGNFDVLPVGDGAKRAQTVQPTVKLRIETIGVPRISDENGRNLTPVGSRNRVIPVILALSPRMTVGRRWLEALLWSDRGPDQASGSLRQALSSIRRQLGDARDILCANRTDIWMTSKDVTIDLLDDQQGVLQRLRAGRDFLEGIDILSEGFEDWLRQERASLLQMAEVELPARALPARLHATEAERPLSWTQEPPRFFLDQDLGLESDKLERFLTDAISTQLTQTVKSHFRADVRALDGTLTPVIVTPGARFAIRVTRINKAFAVLARMTEEPAGRLFWSRQLFIDSRETESMMDTAAALATEASEAMGARSFVASPAQQANVLAAEALADVFSFDPDRLRKAIRTLGRANDIDPHAPRPALKALALAFLALETRNTDRDHLIGEVTDLIRQSRALDSRNALALSFLADVQDLVFEDPQTALSYAKSALRSNPGIGYAYASLGALELRRGAAEAALIAASRAQRQLANSSLEVFSLMRLCVANLTAKDFDAAEQAAQRAAELAPTSQPPLRHLYALRLRRKDYAAARQTLRALRRLDPLFSMQYLRENPEFPAATIRTMQLHKLMDVELG</sequence>
<dbReference type="GO" id="GO:0003677">
    <property type="term" value="F:DNA binding"/>
    <property type="evidence" value="ECO:0007669"/>
    <property type="project" value="InterPro"/>
</dbReference>
<dbReference type="RefSeq" id="WP_011046493.1">
    <property type="nucleotide sequence ID" value="NZ_CP076685.1"/>
</dbReference>
<dbReference type="EMBL" id="JABXIY010000050">
    <property type="protein sequence ID" value="NVK98827.1"/>
    <property type="molecule type" value="Genomic_DNA"/>
</dbReference>
<accession>A0A850LMD8</accession>
<dbReference type="Proteomes" id="UP000565723">
    <property type="component" value="Unassembled WGS sequence"/>
</dbReference>
<dbReference type="GO" id="GO:0006355">
    <property type="term" value="P:regulation of DNA-templated transcription"/>
    <property type="evidence" value="ECO:0007669"/>
    <property type="project" value="InterPro"/>
</dbReference>
<gene>
    <name evidence="1" type="ORF">HW564_18010</name>
</gene>